<keyword evidence="3" id="KW-1185">Reference proteome</keyword>
<organism evidence="2 3">
    <name type="scientific">Aeromicrobium alkaliterrae</name>
    <dbReference type="NCBI Taxonomy" id="302168"/>
    <lineage>
        <taxon>Bacteria</taxon>
        <taxon>Bacillati</taxon>
        <taxon>Actinomycetota</taxon>
        <taxon>Actinomycetes</taxon>
        <taxon>Propionibacteriales</taxon>
        <taxon>Nocardioidaceae</taxon>
        <taxon>Aeromicrobium</taxon>
    </lineage>
</organism>
<proteinExistence type="predicted"/>
<dbReference type="EMBL" id="BAAAME010000002">
    <property type="protein sequence ID" value="GAA1730823.1"/>
    <property type="molecule type" value="Genomic_DNA"/>
</dbReference>
<evidence type="ECO:0000256" key="1">
    <source>
        <dbReference type="SAM" id="MobiDB-lite"/>
    </source>
</evidence>
<protein>
    <submittedName>
        <fullName evidence="2">Uncharacterized protein</fullName>
    </submittedName>
</protein>
<accession>A0ABN2JKR8</accession>
<feature type="region of interest" description="Disordered" evidence="1">
    <location>
        <begin position="20"/>
        <end position="43"/>
    </location>
</feature>
<reference evidence="2 3" key="1">
    <citation type="journal article" date="2019" name="Int. J. Syst. Evol. Microbiol.">
        <title>The Global Catalogue of Microorganisms (GCM) 10K type strain sequencing project: providing services to taxonomists for standard genome sequencing and annotation.</title>
        <authorList>
            <consortium name="The Broad Institute Genomics Platform"/>
            <consortium name="The Broad Institute Genome Sequencing Center for Infectious Disease"/>
            <person name="Wu L."/>
            <person name="Ma J."/>
        </authorList>
    </citation>
    <scope>NUCLEOTIDE SEQUENCE [LARGE SCALE GENOMIC DNA]</scope>
    <source>
        <strain evidence="2 3">JCM 13518</strain>
    </source>
</reference>
<gene>
    <name evidence="2" type="ORF">GCM10009710_09280</name>
</gene>
<dbReference type="Proteomes" id="UP001501057">
    <property type="component" value="Unassembled WGS sequence"/>
</dbReference>
<name>A0ABN2JKR8_9ACTN</name>
<evidence type="ECO:0000313" key="2">
    <source>
        <dbReference type="EMBL" id="GAA1730823.1"/>
    </source>
</evidence>
<sequence>MVGVVTFLLVALTAAGCGQDEVEGDWPFGEPSPSGDAPTPAAYTSELQAPAPSEFSDNSDVLPDADDGIAELDLDSGVRVVLWIDPDDIRRVLVQHSDPDDPEAWTEPEEIYTAGDGCLIMDAATNGEIVAVGLGCYEDDAFIQQAPDQGAALVSTDLTSWEVRDDLGEFYSEPAFDGDDVVFVNGVYEEQVLTWTADDGFRYDG</sequence>
<comment type="caution">
    <text evidence="2">The sequence shown here is derived from an EMBL/GenBank/DDBJ whole genome shotgun (WGS) entry which is preliminary data.</text>
</comment>
<evidence type="ECO:0000313" key="3">
    <source>
        <dbReference type="Proteomes" id="UP001501057"/>
    </source>
</evidence>